<organism evidence="1 2">
    <name type="scientific">Romanomermis culicivorax</name>
    <name type="common">Nematode worm</name>
    <dbReference type="NCBI Taxonomy" id="13658"/>
    <lineage>
        <taxon>Eukaryota</taxon>
        <taxon>Metazoa</taxon>
        <taxon>Ecdysozoa</taxon>
        <taxon>Nematoda</taxon>
        <taxon>Enoplea</taxon>
        <taxon>Dorylaimia</taxon>
        <taxon>Mermithida</taxon>
        <taxon>Mermithoidea</taxon>
        <taxon>Mermithidae</taxon>
        <taxon>Romanomermis</taxon>
    </lineage>
</organism>
<sequence length="127" mass="15367">SEQHTYKESALQCRVNEVARKFDYYLRIKWYYDHHIYQEALQFILRARQTVAVPWFELINESNKTPLWYEELVHRRYPTRRTVMENLERHAVKACHCQYPEYHTALIAANSSLFMNISVQVKEISTL</sequence>
<dbReference type="AlphaFoldDB" id="A0A915J403"/>
<evidence type="ECO:0000313" key="2">
    <source>
        <dbReference type="WBParaSite" id="nRc.2.0.1.t20558-RA"/>
    </source>
</evidence>
<dbReference type="WBParaSite" id="nRc.2.0.1.t20558-RA">
    <property type="protein sequence ID" value="nRc.2.0.1.t20558-RA"/>
    <property type="gene ID" value="nRc.2.0.1.g20558"/>
</dbReference>
<dbReference type="Proteomes" id="UP000887565">
    <property type="component" value="Unplaced"/>
</dbReference>
<proteinExistence type="predicted"/>
<protein>
    <submittedName>
        <fullName evidence="2">Uncharacterized protein</fullName>
    </submittedName>
</protein>
<keyword evidence="1" id="KW-1185">Reference proteome</keyword>
<evidence type="ECO:0000313" key="1">
    <source>
        <dbReference type="Proteomes" id="UP000887565"/>
    </source>
</evidence>
<reference evidence="2" key="1">
    <citation type="submission" date="2022-11" db="UniProtKB">
        <authorList>
            <consortium name="WormBaseParasite"/>
        </authorList>
    </citation>
    <scope>IDENTIFICATION</scope>
</reference>
<name>A0A915J403_ROMCU</name>
<accession>A0A915J403</accession>